<accession>A0A6B0SKI2</accession>
<sequence>MTDEKTATFLVTSADDESAVLSDVQDSQVHTLSENPGVEEGDVLDATVASDPPMNVTYSVVEVEQRRRIPVETSDETPTRRSRELAADLEAGELETMERAGVGEVHVLGVPEDSVEETVEDVLTDEQTVARAARIGIDHVEIRTGDDFVSIRYMP</sequence>
<dbReference type="AlphaFoldDB" id="A0A6B0SKI2"/>
<dbReference type="EMBL" id="WUUU01000212">
    <property type="protein sequence ID" value="MXR22165.1"/>
    <property type="molecule type" value="Genomic_DNA"/>
</dbReference>
<organism evidence="1 2">
    <name type="scientific">Halobacterium bonnevillei</name>
    <dbReference type="NCBI Taxonomy" id="2692200"/>
    <lineage>
        <taxon>Archaea</taxon>
        <taxon>Methanobacteriati</taxon>
        <taxon>Methanobacteriota</taxon>
        <taxon>Stenosarchaea group</taxon>
        <taxon>Halobacteria</taxon>
        <taxon>Halobacteriales</taxon>
        <taxon>Halobacteriaceae</taxon>
        <taxon>Halobacterium</taxon>
    </lineage>
</organism>
<proteinExistence type="predicted"/>
<keyword evidence="2" id="KW-1185">Reference proteome</keyword>
<dbReference type="Pfam" id="PF19129">
    <property type="entry name" value="DUF5812"/>
    <property type="match status" value="1"/>
</dbReference>
<protein>
    <submittedName>
        <fullName evidence="1">Uncharacterized protein</fullName>
    </submittedName>
</protein>
<dbReference type="RefSeq" id="WP_159527544.1">
    <property type="nucleotide sequence ID" value="NZ_WUUU01000212.1"/>
</dbReference>
<evidence type="ECO:0000313" key="1">
    <source>
        <dbReference type="EMBL" id="MXR22165.1"/>
    </source>
</evidence>
<gene>
    <name evidence="1" type="ORF">GRX66_16790</name>
</gene>
<name>A0A6B0SKI2_9EURY</name>
<evidence type="ECO:0000313" key="2">
    <source>
        <dbReference type="Proteomes" id="UP000471521"/>
    </source>
</evidence>
<reference evidence="1 2" key="1">
    <citation type="submission" date="2019-12" db="EMBL/GenBank/DDBJ databases">
        <title>Isolation and characterization of three novel carbon monoxide-oxidizing members of Halobacteria from salione crusts and soils.</title>
        <authorList>
            <person name="Myers M.R."/>
            <person name="King G.M."/>
        </authorList>
    </citation>
    <scope>NUCLEOTIDE SEQUENCE [LARGE SCALE GENOMIC DNA]</scope>
    <source>
        <strain evidence="1 2">PCN9</strain>
    </source>
</reference>
<dbReference type="Proteomes" id="UP000471521">
    <property type="component" value="Unassembled WGS sequence"/>
</dbReference>
<dbReference type="InterPro" id="IPR043850">
    <property type="entry name" value="DUF5812"/>
</dbReference>
<dbReference type="OrthoDB" id="203616at2157"/>
<comment type="caution">
    <text evidence="1">The sequence shown here is derived from an EMBL/GenBank/DDBJ whole genome shotgun (WGS) entry which is preliminary data.</text>
</comment>